<dbReference type="GO" id="GO:0030170">
    <property type="term" value="F:pyridoxal phosphate binding"/>
    <property type="evidence" value="ECO:0007669"/>
    <property type="project" value="InterPro"/>
</dbReference>
<keyword evidence="2 3" id="KW-0663">Pyridoxal phosphate</keyword>
<evidence type="ECO:0000256" key="2">
    <source>
        <dbReference type="ARBA" id="ARBA00022898"/>
    </source>
</evidence>
<dbReference type="Gene3D" id="3.90.1150.10">
    <property type="entry name" value="Aspartate Aminotransferase, domain 1"/>
    <property type="match status" value="1"/>
</dbReference>
<feature type="modified residue" description="N6-(pyridoxal phosphate)lysine" evidence="3">
    <location>
        <position position="253"/>
    </location>
</feature>
<dbReference type="GO" id="GO:0019346">
    <property type="term" value="P:transsulfuration"/>
    <property type="evidence" value="ECO:0007669"/>
    <property type="project" value="InterPro"/>
</dbReference>
<dbReference type="InterPro" id="IPR000277">
    <property type="entry name" value="Cys/Met-Metab_PyrdxlP-dep_enz"/>
</dbReference>
<dbReference type="PIRSF" id="PIRSF001434">
    <property type="entry name" value="CGS"/>
    <property type="match status" value="1"/>
</dbReference>
<dbReference type="PROSITE" id="PS00868">
    <property type="entry name" value="CYS_MET_METAB_PP"/>
    <property type="match status" value="1"/>
</dbReference>
<dbReference type="EMBL" id="VXIV02001658">
    <property type="protein sequence ID" value="KAF6030904.1"/>
    <property type="molecule type" value="Genomic_DNA"/>
</dbReference>
<proteinExistence type="inferred from homology"/>
<reference evidence="5" key="1">
    <citation type="submission" date="2020-06" db="EMBL/GenBank/DDBJ databases">
        <title>Draft genome of Bugula neritina, a colonial animal packing powerful symbionts and potential medicines.</title>
        <authorList>
            <person name="Rayko M."/>
        </authorList>
    </citation>
    <scope>NUCLEOTIDE SEQUENCE [LARGE SCALE GENOMIC DNA]</scope>
    <source>
        <strain evidence="5">Kwan_BN1</strain>
    </source>
</reference>
<dbReference type="InterPro" id="IPR015421">
    <property type="entry name" value="PyrdxlP-dep_Trfase_major"/>
</dbReference>
<dbReference type="UniPathway" id="UPA00136">
    <property type="reaction ID" value="UER00202"/>
</dbReference>
<dbReference type="FunFam" id="3.40.640.10:FF:000046">
    <property type="entry name" value="Cystathionine gamma-lyase"/>
    <property type="match status" value="1"/>
</dbReference>
<dbReference type="Gene3D" id="3.40.640.10">
    <property type="entry name" value="Type I PLP-dependent aspartate aminotransferase-like (Major domain)"/>
    <property type="match status" value="1"/>
</dbReference>
<dbReference type="AlphaFoldDB" id="A0A7J7JYV8"/>
<dbReference type="InterPro" id="IPR015422">
    <property type="entry name" value="PyrdxlP-dep_Trfase_small"/>
</dbReference>
<comment type="caution">
    <text evidence="5">The sequence shown here is derived from an EMBL/GenBank/DDBJ whole genome shotgun (WGS) entry which is preliminary data.</text>
</comment>
<comment type="cofactor">
    <cofactor evidence="1 4">
        <name>pyridoxal 5'-phosphate</name>
        <dbReference type="ChEBI" id="CHEBI:597326"/>
    </cofactor>
</comment>
<dbReference type="GO" id="GO:0016846">
    <property type="term" value="F:carbon-sulfur lyase activity"/>
    <property type="evidence" value="ECO:0007669"/>
    <property type="project" value="TreeGrafter"/>
</dbReference>
<dbReference type="InterPro" id="IPR015424">
    <property type="entry name" value="PyrdxlP-dep_Trfase"/>
</dbReference>
<dbReference type="PANTHER" id="PTHR11808">
    <property type="entry name" value="TRANS-SULFURATION ENZYME FAMILY MEMBER"/>
    <property type="match status" value="1"/>
</dbReference>
<gene>
    <name evidence="5" type="ORF">EB796_010790</name>
</gene>
<dbReference type="SUPFAM" id="SSF53383">
    <property type="entry name" value="PLP-dependent transferases"/>
    <property type="match status" value="1"/>
</dbReference>
<evidence type="ECO:0000313" key="5">
    <source>
        <dbReference type="EMBL" id="KAF6030904.1"/>
    </source>
</evidence>
<comment type="similarity">
    <text evidence="4">Belongs to the trans-sulfuration enzymes family.</text>
</comment>
<dbReference type="PANTHER" id="PTHR11808:SF80">
    <property type="entry name" value="CYSTATHIONINE GAMMA-LYASE"/>
    <property type="match status" value="1"/>
</dbReference>
<evidence type="ECO:0000256" key="4">
    <source>
        <dbReference type="RuleBase" id="RU362118"/>
    </source>
</evidence>
<accession>A0A7J7JYV8</accession>
<dbReference type="OrthoDB" id="3512640at2759"/>
<protein>
    <submittedName>
        <fullName evidence="5">Uncharacterized protein</fullName>
    </submittedName>
</protein>
<evidence type="ECO:0000313" key="6">
    <source>
        <dbReference type="Proteomes" id="UP000593567"/>
    </source>
</evidence>
<dbReference type="InterPro" id="IPR054542">
    <property type="entry name" value="Cys_met_metab_PP"/>
</dbReference>
<dbReference type="Proteomes" id="UP000593567">
    <property type="component" value="Unassembled WGS sequence"/>
</dbReference>
<dbReference type="GO" id="GO:0019344">
    <property type="term" value="P:cysteine biosynthetic process"/>
    <property type="evidence" value="ECO:0007669"/>
    <property type="project" value="UniProtKB-UniPathway"/>
</dbReference>
<dbReference type="Pfam" id="PF01053">
    <property type="entry name" value="Cys_Met_Meta_PP"/>
    <property type="match status" value="1"/>
</dbReference>
<dbReference type="GO" id="GO:0005737">
    <property type="term" value="C:cytoplasm"/>
    <property type="evidence" value="ECO:0007669"/>
    <property type="project" value="TreeGrafter"/>
</dbReference>
<evidence type="ECO:0000256" key="3">
    <source>
        <dbReference type="PIRSR" id="PIRSR001434-2"/>
    </source>
</evidence>
<evidence type="ECO:0000256" key="1">
    <source>
        <dbReference type="ARBA" id="ARBA00001933"/>
    </source>
</evidence>
<keyword evidence="6" id="KW-1185">Reference proteome</keyword>
<organism evidence="5 6">
    <name type="scientific">Bugula neritina</name>
    <name type="common">Brown bryozoan</name>
    <name type="synonym">Sertularia neritina</name>
    <dbReference type="NCBI Taxonomy" id="10212"/>
    <lineage>
        <taxon>Eukaryota</taxon>
        <taxon>Metazoa</taxon>
        <taxon>Spiralia</taxon>
        <taxon>Lophotrochozoa</taxon>
        <taxon>Bryozoa</taxon>
        <taxon>Gymnolaemata</taxon>
        <taxon>Cheilostomatida</taxon>
        <taxon>Flustrina</taxon>
        <taxon>Buguloidea</taxon>
        <taxon>Bugulidae</taxon>
        <taxon>Bugula</taxon>
    </lineage>
</organism>
<sequence length="353" mass="39655">MWWSTVPMPSGLKSSQIHHNSALYPVLRIQMDTPSRPEPLYGKEGDVDKLSSATQLISLEVGASDASQSKPIITPIYHSSTYYTKKCKDFVSQVKDGYIYQRMVTPNFEELSMIISKIEHGVGTVDFPSGMGAIFNTLMCFLHPGDHIVVSAPVYSGTSFALRNLMPQFNIEVSYVDASRDVELYRSATKPNTKMYFAESICNPMMWYVDIEKLAVIGREQNVLTVVDGTFSTPINQTPLDYGIDMVMHSCTKYMGGHSDLLAGCTTVNNIDHYRKLKAWQTFTGVSQSAHNSVSLLRSLRTLHVRMKTHNENAMEVAKFLEKHPKVKKVYYLGLPSHPQHELASRTMKGLVE</sequence>
<name>A0A7J7JYV8_BUGNE</name>